<evidence type="ECO:0000256" key="1">
    <source>
        <dbReference type="ARBA" id="ARBA00022679"/>
    </source>
</evidence>
<accession>A0A7D6CGZ0</accession>
<keyword evidence="1 4" id="KW-0808">Transferase</keyword>
<organism evidence="4">
    <name type="scientific">Micromonospora carbonacea</name>
    <dbReference type="NCBI Taxonomy" id="47853"/>
    <lineage>
        <taxon>Bacteria</taxon>
        <taxon>Bacillati</taxon>
        <taxon>Actinomycetota</taxon>
        <taxon>Actinomycetes</taxon>
        <taxon>Micromonosporales</taxon>
        <taxon>Micromonosporaceae</taxon>
        <taxon>Micromonospora</taxon>
    </lineage>
</organism>
<evidence type="ECO:0000259" key="3">
    <source>
        <dbReference type="PROSITE" id="PS51186"/>
    </source>
</evidence>
<proteinExistence type="predicted"/>
<dbReference type="CDD" id="cd04301">
    <property type="entry name" value="NAT_SF"/>
    <property type="match status" value="1"/>
</dbReference>
<dbReference type="InterPro" id="IPR050832">
    <property type="entry name" value="Bact_Acetyltransf"/>
</dbReference>
<sequence length="321" mass="35156">MFDSAHLDRAAEILAARHQRDFALERALGGRFGVLEECRTLLEQAWEDGSRGAVAVRGGAVTGYLLARAGEGQRGRHCWTLPQCAAYALDEGPVVLKRLYAHLSGQWVADGRLHHYTEPPAADLPLWLTLGFGHEQVHGIMDVSAKTLVEAPRGVRLADPADIDALQPLLGLINEAHAAPPVFAFTDQPMWDILRSGHLELLNDPTVAYWVSEGQDSIDGFVVMRPVPDDESSILKPRGSVELFLASTAPHARGTGVGRRLTEWALADAAHRGFTVCVTGWRATNPLSSVFWPNRGFRPVAYRLHRILDPRLTGPEHVSGL</sequence>
<dbReference type="InterPro" id="IPR016181">
    <property type="entry name" value="Acyl_CoA_acyltransferase"/>
</dbReference>
<dbReference type="AlphaFoldDB" id="A0A7D6CGZ0"/>
<dbReference type="InterPro" id="IPR000182">
    <property type="entry name" value="GNAT_dom"/>
</dbReference>
<gene>
    <name evidence="4" type="ORF">HZU44_02975</name>
</gene>
<dbReference type="Pfam" id="PF00583">
    <property type="entry name" value="Acetyltransf_1"/>
    <property type="match status" value="1"/>
</dbReference>
<dbReference type="PROSITE" id="PS51186">
    <property type="entry name" value="GNAT"/>
    <property type="match status" value="1"/>
</dbReference>
<keyword evidence="2" id="KW-0012">Acyltransferase</keyword>
<protein>
    <submittedName>
        <fullName evidence="4">GNAT family N-acetyltransferase</fullName>
    </submittedName>
</protein>
<dbReference type="GO" id="GO:0016747">
    <property type="term" value="F:acyltransferase activity, transferring groups other than amino-acyl groups"/>
    <property type="evidence" value="ECO:0007669"/>
    <property type="project" value="InterPro"/>
</dbReference>
<dbReference type="EMBL" id="CP058905">
    <property type="protein sequence ID" value="QLK01174.1"/>
    <property type="molecule type" value="Genomic_DNA"/>
</dbReference>
<name>A0A7D6CGZ0_9ACTN</name>
<dbReference type="PANTHER" id="PTHR43877">
    <property type="entry name" value="AMINOALKYLPHOSPHONATE N-ACETYLTRANSFERASE-RELATED-RELATED"/>
    <property type="match status" value="1"/>
</dbReference>
<evidence type="ECO:0000256" key="2">
    <source>
        <dbReference type="ARBA" id="ARBA00023315"/>
    </source>
</evidence>
<dbReference type="SUPFAM" id="SSF55729">
    <property type="entry name" value="Acyl-CoA N-acyltransferases (Nat)"/>
    <property type="match status" value="1"/>
</dbReference>
<dbReference type="Gene3D" id="3.40.630.30">
    <property type="match status" value="1"/>
</dbReference>
<feature type="domain" description="N-acetyltransferase" evidence="3">
    <location>
        <begin position="161"/>
        <end position="315"/>
    </location>
</feature>
<reference evidence="4" key="1">
    <citation type="submission" date="2020-08" db="EMBL/GenBank/DDBJ databases">
        <title>A bifunctional nitrone conjugated secondary metabolite targeting the ribosome.</title>
        <authorList>
            <person name="Limbrick E.M."/>
            <person name="Graf M."/>
            <person name="Derewacz D.K."/>
            <person name="Nguyen F."/>
            <person name="Spraggins J.M."/>
            <person name="Wieland M."/>
            <person name="Ynigez-Gutierrez A.E."/>
            <person name="Reisman B.J."/>
            <person name="Zinshteyn B."/>
            <person name="McCulloch K."/>
            <person name="Iverson T.M."/>
            <person name="Green R."/>
            <person name="Wilson D.N."/>
            <person name="Bachmann B.O."/>
        </authorList>
    </citation>
    <scope>NUCLEOTIDE SEQUENCE</scope>
    <source>
        <strain evidence="4">Africana</strain>
    </source>
</reference>
<evidence type="ECO:0000313" key="4">
    <source>
        <dbReference type="EMBL" id="QLK01174.1"/>
    </source>
</evidence>